<evidence type="ECO:0000313" key="1">
    <source>
        <dbReference type="EMBL" id="GFR77974.1"/>
    </source>
</evidence>
<sequence>MSTVMPETYAIPRACGSGYTEYWPLPKSFDASRFQALYEPPSIMNDTKYVKGTDGRYYRGQQTRYTSNQMKHFVPVSTLSATSKKSQSKELLDKVSEAVS</sequence>
<protein>
    <submittedName>
        <fullName evidence="1">Uncharacterized protein</fullName>
    </submittedName>
</protein>
<keyword evidence="2" id="KW-1185">Reference proteome</keyword>
<dbReference type="EMBL" id="BMAT01004678">
    <property type="protein sequence ID" value="GFR77974.1"/>
    <property type="molecule type" value="Genomic_DNA"/>
</dbReference>
<reference evidence="1 2" key="1">
    <citation type="journal article" date="2021" name="Elife">
        <title>Chloroplast acquisition without the gene transfer in kleptoplastic sea slugs, Plakobranchus ocellatus.</title>
        <authorList>
            <person name="Maeda T."/>
            <person name="Takahashi S."/>
            <person name="Yoshida T."/>
            <person name="Shimamura S."/>
            <person name="Takaki Y."/>
            <person name="Nagai Y."/>
            <person name="Toyoda A."/>
            <person name="Suzuki Y."/>
            <person name="Arimoto A."/>
            <person name="Ishii H."/>
            <person name="Satoh N."/>
            <person name="Nishiyama T."/>
            <person name="Hasebe M."/>
            <person name="Maruyama T."/>
            <person name="Minagawa J."/>
            <person name="Obokata J."/>
            <person name="Shigenobu S."/>
        </authorList>
    </citation>
    <scope>NUCLEOTIDE SEQUENCE [LARGE SCALE GENOMIC DNA]</scope>
</reference>
<accession>A0AAV4FXV8</accession>
<dbReference type="Proteomes" id="UP000762676">
    <property type="component" value="Unassembled WGS sequence"/>
</dbReference>
<evidence type="ECO:0000313" key="2">
    <source>
        <dbReference type="Proteomes" id="UP000762676"/>
    </source>
</evidence>
<organism evidence="1 2">
    <name type="scientific">Elysia marginata</name>
    <dbReference type="NCBI Taxonomy" id="1093978"/>
    <lineage>
        <taxon>Eukaryota</taxon>
        <taxon>Metazoa</taxon>
        <taxon>Spiralia</taxon>
        <taxon>Lophotrochozoa</taxon>
        <taxon>Mollusca</taxon>
        <taxon>Gastropoda</taxon>
        <taxon>Heterobranchia</taxon>
        <taxon>Euthyneura</taxon>
        <taxon>Panpulmonata</taxon>
        <taxon>Sacoglossa</taxon>
        <taxon>Placobranchoidea</taxon>
        <taxon>Plakobranchidae</taxon>
        <taxon>Elysia</taxon>
    </lineage>
</organism>
<name>A0AAV4FXV8_9GAST</name>
<gene>
    <name evidence="1" type="ORF">ElyMa_002250200</name>
</gene>
<proteinExistence type="predicted"/>
<comment type="caution">
    <text evidence="1">The sequence shown here is derived from an EMBL/GenBank/DDBJ whole genome shotgun (WGS) entry which is preliminary data.</text>
</comment>
<dbReference type="AlphaFoldDB" id="A0AAV4FXV8"/>